<dbReference type="EMBL" id="MGHF01000024">
    <property type="protein sequence ID" value="OGM62818.1"/>
    <property type="molecule type" value="Genomic_DNA"/>
</dbReference>
<evidence type="ECO:0000313" key="2">
    <source>
        <dbReference type="Proteomes" id="UP000177082"/>
    </source>
</evidence>
<dbReference type="STRING" id="1802519.A2961_03755"/>
<protein>
    <submittedName>
        <fullName evidence="1">Uncharacterized protein</fullName>
    </submittedName>
</protein>
<name>A0A1F8BHN7_9BACT</name>
<accession>A0A1F8BHN7</accession>
<sequence length="111" mass="13112">MTKYKEYADRMILQNQKFFEEFKTVHDKYTSDQEKYQTAYNNVGQKVLLIIKEWEDKLCKHSEKAGYSAFTAGLAEKFQGEVRKKFPMIDWVGVISKTKKPEFTLKKITLS</sequence>
<dbReference type="AlphaFoldDB" id="A0A1F8BHN7"/>
<gene>
    <name evidence="1" type="ORF">A2961_03755</name>
</gene>
<dbReference type="Proteomes" id="UP000177082">
    <property type="component" value="Unassembled WGS sequence"/>
</dbReference>
<organism evidence="1 2">
    <name type="scientific">Candidatus Woesebacteria bacterium RIFCSPLOWO2_01_FULL_39_21</name>
    <dbReference type="NCBI Taxonomy" id="1802519"/>
    <lineage>
        <taxon>Bacteria</taxon>
        <taxon>Candidatus Woeseibacteriota</taxon>
    </lineage>
</organism>
<reference evidence="1 2" key="1">
    <citation type="journal article" date="2016" name="Nat. Commun.">
        <title>Thousands of microbial genomes shed light on interconnected biogeochemical processes in an aquifer system.</title>
        <authorList>
            <person name="Anantharaman K."/>
            <person name="Brown C.T."/>
            <person name="Hug L.A."/>
            <person name="Sharon I."/>
            <person name="Castelle C.J."/>
            <person name="Probst A.J."/>
            <person name="Thomas B.C."/>
            <person name="Singh A."/>
            <person name="Wilkins M.J."/>
            <person name="Karaoz U."/>
            <person name="Brodie E.L."/>
            <person name="Williams K.H."/>
            <person name="Hubbard S.S."/>
            <person name="Banfield J.F."/>
        </authorList>
    </citation>
    <scope>NUCLEOTIDE SEQUENCE [LARGE SCALE GENOMIC DNA]</scope>
</reference>
<evidence type="ECO:0000313" key="1">
    <source>
        <dbReference type="EMBL" id="OGM62818.1"/>
    </source>
</evidence>
<comment type="caution">
    <text evidence="1">The sequence shown here is derived from an EMBL/GenBank/DDBJ whole genome shotgun (WGS) entry which is preliminary data.</text>
</comment>
<proteinExistence type="predicted"/>